<organism evidence="5 6">
    <name type="scientific">Tribonema minus</name>
    <dbReference type="NCBI Taxonomy" id="303371"/>
    <lineage>
        <taxon>Eukaryota</taxon>
        <taxon>Sar</taxon>
        <taxon>Stramenopiles</taxon>
        <taxon>Ochrophyta</taxon>
        <taxon>PX clade</taxon>
        <taxon>Xanthophyceae</taxon>
        <taxon>Tribonematales</taxon>
        <taxon>Tribonemataceae</taxon>
        <taxon>Tribonema</taxon>
    </lineage>
</organism>
<comment type="caution">
    <text evidence="5">The sequence shown here is derived from an EMBL/GenBank/DDBJ whole genome shotgun (WGS) entry which is preliminary data.</text>
</comment>
<feature type="repeat" description="ANK" evidence="3">
    <location>
        <begin position="82"/>
        <end position="114"/>
    </location>
</feature>
<protein>
    <submittedName>
        <fullName evidence="5">Ankyrin repeat-containing domain protein</fullName>
    </submittedName>
</protein>
<dbReference type="GO" id="GO:0085020">
    <property type="term" value="P:protein K6-linked ubiquitination"/>
    <property type="evidence" value="ECO:0007669"/>
    <property type="project" value="TreeGrafter"/>
</dbReference>
<keyword evidence="2 3" id="KW-0040">ANK repeat</keyword>
<feature type="region of interest" description="Disordered" evidence="4">
    <location>
        <begin position="320"/>
        <end position="341"/>
    </location>
</feature>
<feature type="compositionally biased region" description="Polar residues" evidence="4">
    <location>
        <begin position="280"/>
        <end position="290"/>
    </location>
</feature>
<dbReference type="PROSITE" id="PS50088">
    <property type="entry name" value="ANK_REPEAT"/>
    <property type="match status" value="2"/>
</dbReference>
<dbReference type="GO" id="GO:0004842">
    <property type="term" value="F:ubiquitin-protein transferase activity"/>
    <property type="evidence" value="ECO:0007669"/>
    <property type="project" value="TreeGrafter"/>
</dbReference>
<dbReference type="PANTHER" id="PTHR24171:SF8">
    <property type="entry name" value="BRCA1-ASSOCIATED RING DOMAIN PROTEIN 1"/>
    <property type="match status" value="1"/>
</dbReference>
<accession>A0A835Z9H8</accession>
<proteinExistence type="predicted"/>
<feature type="region of interest" description="Disordered" evidence="4">
    <location>
        <begin position="260"/>
        <end position="297"/>
    </location>
</feature>
<name>A0A835Z9H8_9STRA</name>
<dbReference type="OrthoDB" id="158111at2759"/>
<dbReference type="Gene3D" id="1.25.40.20">
    <property type="entry name" value="Ankyrin repeat-containing domain"/>
    <property type="match status" value="1"/>
</dbReference>
<dbReference type="InterPro" id="IPR002110">
    <property type="entry name" value="Ankyrin_rpt"/>
</dbReference>
<dbReference type="Pfam" id="PF12796">
    <property type="entry name" value="Ank_2"/>
    <property type="match status" value="1"/>
</dbReference>
<dbReference type="SMART" id="SM00248">
    <property type="entry name" value="ANK"/>
    <property type="match status" value="2"/>
</dbReference>
<keyword evidence="1" id="KW-0677">Repeat</keyword>
<dbReference type="PANTHER" id="PTHR24171">
    <property type="entry name" value="ANKYRIN REPEAT DOMAIN-CONTAINING PROTEIN 39-RELATED"/>
    <property type="match status" value="1"/>
</dbReference>
<feature type="region of interest" description="Disordered" evidence="4">
    <location>
        <begin position="174"/>
        <end position="247"/>
    </location>
</feature>
<evidence type="ECO:0000256" key="4">
    <source>
        <dbReference type="SAM" id="MobiDB-lite"/>
    </source>
</evidence>
<feature type="compositionally biased region" description="Gly residues" evidence="4">
    <location>
        <begin position="260"/>
        <end position="273"/>
    </location>
</feature>
<dbReference type="AlphaFoldDB" id="A0A835Z9H8"/>
<feature type="repeat" description="ANK" evidence="3">
    <location>
        <begin position="38"/>
        <end position="65"/>
    </location>
</feature>
<evidence type="ECO:0000256" key="2">
    <source>
        <dbReference type="ARBA" id="ARBA00023043"/>
    </source>
</evidence>
<reference evidence="5" key="1">
    <citation type="submission" date="2021-02" db="EMBL/GenBank/DDBJ databases">
        <title>First Annotated Genome of the Yellow-green Alga Tribonema minus.</title>
        <authorList>
            <person name="Mahan K.M."/>
        </authorList>
    </citation>
    <scope>NUCLEOTIDE SEQUENCE</scope>
    <source>
        <strain evidence="5">UTEX B ZZ1240</strain>
    </source>
</reference>
<dbReference type="Proteomes" id="UP000664859">
    <property type="component" value="Unassembled WGS sequence"/>
</dbReference>
<keyword evidence="6" id="KW-1185">Reference proteome</keyword>
<evidence type="ECO:0000256" key="1">
    <source>
        <dbReference type="ARBA" id="ARBA00022737"/>
    </source>
</evidence>
<gene>
    <name evidence="5" type="ORF">JKP88DRAFT_314009</name>
</gene>
<dbReference type="PROSITE" id="PS50297">
    <property type="entry name" value="ANK_REP_REGION"/>
    <property type="match status" value="2"/>
</dbReference>
<dbReference type="EMBL" id="JAFCMP010000152">
    <property type="protein sequence ID" value="KAG5184773.1"/>
    <property type="molecule type" value="Genomic_DNA"/>
</dbReference>
<dbReference type="SUPFAM" id="SSF48403">
    <property type="entry name" value="Ankyrin repeat"/>
    <property type="match status" value="1"/>
</dbReference>
<evidence type="ECO:0000256" key="3">
    <source>
        <dbReference type="PROSITE-ProRule" id="PRU00023"/>
    </source>
</evidence>
<dbReference type="InterPro" id="IPR036770">
    <property type="entry name" value="Ankyrin_rpt-contain_sf"/>
</dbReference>
<sequence>MPQRPEGERIFSAVRAGRINAVERWINDGGDVNGTDENGWSPLHICCEAGNYELAELLLENSAQVVELLLDSGATCDVRGAFARTPLHCAAFNGAVQTVRMLLDDGADPLARDAAGRCPADTVEDALILDAQREEILALLRDAAARPRHHIGSTQQHEPQRQGTPQQKPLLYFQHQQHQQQQCSATPWSKPQAAVPPLGAAAPSIIPLSPHRIDVRAGDGSSSSGGGSSAPRFELSSSGSGGGGSAPAALEGGWNGYRVSGGGSASGGGGGGARVPPQSDAASPQRQQQLHAGARHQLCRGCSTPIASASYKFCPECGCQQRATSPPPQQQQQRSVIAPRR</sequence>
<evidence type="ECO:0000313" key="5">
    <source>
        <dbReference type="EMBL" id="KAG5184773.1"/>
    </source>
</evidence>
<evidence type="ECO:0000313" key="6">
    <source>
        <dbReference type="Proteomes" id="UP000664859"/>
    </source>
</evidence>